<protein>
    <recommendedName>
        <fullName evidence="4">CSD domain-containing protein</fullName>
    </recommendedName>
</protein>
<dbReference type="InterPro" id="IPR051373">
    <property type="entry name" value="Lin-28_RNA-binding"/>
</dbReference>
<dbReference type="GO" id="GO:0031054">
    <property type="term" value="P:pre-miRNA processing"/>
    <property type="evidence" value="ECO:0007669"/>
    <property type="project" value="TreeGrafter"/>
</dbReference>
<dbReference type="Gene3D" id="2.40.50.140">
    <property type="entry name" value="Nucleic acid-binding proteins"/>
    <property type="match status" value="2"/>
</dbReference>
<sequence length="351" mass="38979">MAEMQVAAPDRPERPRGDAEPEVPETVTSIKSPRKDAKSAGKGRQRQLPTVPATFEVNEDARYSGVVSYYSKLKGYGFIRVAEKDVVPTDLLFVHWRAIQSEDRFPFLVKDLEVEFSLQKWREAGEATLRAKGVTLPGGAPVTMQDTVDAESKTFVGSQHVRYPGTLKFYDPRAGFGYVTIDPGHDLDGVPSELRVERAEVNAGGRQPQWMINLKVEFAIWKTSKGAFKAYNMTMPGGAPLTQEALENRVSIGGETYQGEVKVWNWQQGWGFIKIDPSATVPASVTEKLAQQNSLALEKAEAKGKKTPQEELLYFRRADVKPDCKLRRGAQVMFKIYTDDKGAGALDVHAV</sequence>
<dbReference type="EMBL" id="HBFQ01001277">
    <property type="protein sequence ID" value="CAD8826481.1"/>
    <property type="molecule type" value="Transcribed_RNA"/>
</dbReference>
<evidence type="ECO:0000256" key="1">
    <source>
        <dbReference type="ARBA" id="ARBA00004496"/>
    </source>
</evidence>
<dbReference type="Pfam" id="PF00313">
    <property type="entry name" value="CSD"/>
    <property type="match status" value="1"/>
</dbReference>
<dbReference type="InterPro" id="IPR012340">
    <property type="entry name" value="NA-bd_OB-fold"/>
</dbReference>
<dbReference type="SUPFAM" id="SSF50249">
    <property type="entry name" value="Nucleic acid-binding proteins"/>
    <property type="match status" value="1"/>
</dbReference>
<dbReference type="GO" id="GO:0003729">
    <property type="term" value="F:mRNA binding"/>
    <property type="evidence" value="ECO:0007669"/>
    <property type="project" value="TreeGrafter"/>
</dbReference>
<keyword evidence="2" id="KW-0963">Cytoplasm</keyword>
<dbReference type="PANTHER" id="PTHR46109">
    <property type="entry name" value="PROTEIN LIN-28"/>
    <property type="match status" value="1"/>
</dbReference>
<evidence type="ECO:0000259" key="4">
    <source>
        <dbReference type="PROSITE" id="PS51857"/>
    </source>
</evidence>
<dbReference type="AlphaFoldDB" id="A0A7S0ZMF5"/>
<dbReference type="InterPro" id="IPR002059">
    <property type="entry name" value="CSP_DNA-bd"/>
</dbReference>
<feature type="region of interest" description="Disordered" evidence="3">
    <location>
        <begin position="1"/>
        <end position="47"/>
    </location>
</feature>
<dbReference type="PANTHER" id="PTHR46109:SF1">
    <property type="entry name" value="PROTEIN LIN-28 HOMOLOG"/>
    <property type="match status" value="1"/>
</dbReference>
<proteinExistence type="predicted"/>
<dbReference type="GO" id="GO:0005634">
    <property type="term" value="C:nucleus"/>
    <property type="evidence" value="ECO:0007669"/>
    <property type="project" value="TreeGrafter"/>
</dbReference>
<dbReference type="PROSITE" id="PS51857">
    <property type="entry name" value="CSD_2"/>
    <property type="match status" value="1"/>
</dbReference>
<reference evidence="5" key="1">
    <citation type="submission" date="2021-01" db="EMBL/GenBank/DDBJ databases">
        <authorList>
            <person name="Corre E."/>
            <person name="Pelletier E."/>
            <person name="Niang G."/>
            <person name="Scheremetjew M."/>
            <person name="Finn R."/>
            <person name="Kale V."/>
            <person name="Holt S."/>
            <person name="Cochrane G."/>
            <person name="Meng A."/>
            <person name="Brown T."/>
            <person name="Cohen L."/>
        </authorList>
    </citation>
    <scope>NUCLEOTIDE SEQUENCE</scope>
</reference>
<name>A0A7S0ZMF5_NOCSC</name>
<accession>A0A7S0ZMF5</accession>
<organism evidence="5">
    <name type="scientific">Noctiluca scintillans</name>
    <name type="common">Sea sparkle</name>
    <name type="synonym">Red tide dinoflagellate</name>
    <dbReference type="NCBI Taxonomy" id="2966"/>
    <lineage>
        <taxon>Eukaryota</taxon>
        <taxon>Sar</taxon>
        <taxon>Alveolata</taxon>
        <taxon>Dinophyceae</taxon>
        <taxon>Noctilucales</taxon>
        <taxon>Noctilucaceae</taxon>
        <taxon>Noctiluca</taxon>
    </lineage>
</organism>
<evidence type="ECO:0000256" key="3">
    <source>
        <dbReference type="SAM" id="MobiDB-lite"/>
    </source>
</evidence>
<gene>
    <name evidence="5" type="ORF">NSCI0253_LOCUS827</name>
</gene>
<comment type="subcellular location">
    <subcellularLocation>
        <location evidence="1">Cytoplasm</location>
    </subcellularLocation>
</comment>
<feature type="compositionally biased region" description="Basic and acidic residues" evidence="3">
    <location>
        <begin position="10"/>
        <end position="19"/>
    </location>
</feature>
<evidence type="ECO:0000313" key="5">
    <source>
        <dbReference type="EMBL" id="CAD8826481.1"/>
    </source>
</evidence>
<evidence type="ECO:0000256" key="2">
    <source>
        <dbReference type="ARBA" id="ARBA00022490"/>
    </source>
</evidence>
<dbReference type="GO" id="GO:0005737">
    <property type="term" value="C:cytoplasm"/>
    <property type="evidence" value="ECO:0007669"/>
    <property type="project" value="UniProtKB-SubCell"/>
</dbReference>
<feature type="domain" description="CSD" evidence="4">
    <location>
        <begin position="62"/>
        <end position="136"/>
    </location>
</feature>